<evidence type="ECO:0000256" key="3">
    <source>
        <dbReference type="ARBA" id="ARBA00012012"/>
    </source>
</evidence>
<evidence type="ECO:0000256" key="2">
    <source>
        <dbReference type="ARBA" id="ARBA00006014"/>
    </source>
</evidence>
<dbReference type="InterPro" id="IPR040234">
    <property type="entry name" value="QC/QCL"/>
</dbReference>
<keyword evidence="4" id="KW-0808">Transferase</keyword>
<comment type="similarity">
    <text evidence="2">Belongs to the glutaminyl-peptide cyclotransferase family.</text>
</comment>
<proteinExistence type="inferred from homology"/>
<dbReference type="PANTHER" id="PTHR12283">
    <property type="entry name" value="GLUTAMINYL-PEPTIDE CYCLOTRANSFERASE"/>
    <property type="match status" value="1"/>
</dbReference>
<accession>A0A7R9Q442</accession>
<evidence type="ECO:0000256" key="5">
    <source>
        <dbReference type="ARBA" id="ARBA00023315"/>
    </source>
</evidence>
<keyword evidence="8" id="KW-1185">Reference proteome</keyword>
<evidence type="ECO:0000259" key="6">
    <source>
        <dbReference type="Pfam" id="PF04389"/>
    </source>
</evidence>
<dbReference type="GO" id="GO:0008270">
    <property type="term" value="F:zinc ion binding"/>
    <property type="evidence" value="ECO:0007669"/>
    <property type="project" value="TreeGrafter"/>
</dbReference>
<dbReference type="InterPro" id="IPR007484">
    <property type="entry name" value="Peptidase_M28"/>
</dbReference>
<dbReference type="SUPFAM" id="SSF53187">
    <property type="entry name" value="Zn-dependent exopeptidases"/>
    <property type="match status" value="1"/>
</dbReference>
<dbReference type="Gene3D" id="3.40.630.10">
    <property type="entry name" value="Zn peptidases"/>
    <property type="match status" value="1"/>
</dbReference>
<dbReference type="AlphaFoldDB" id="A0A7R9Q442"/>
<organism evidence="7">
    <name type="scientific">Medioppia subpectinata</name>
    <dbReference type="NCBI Taxonomy" id="1979941"/>
    <lineage>
        <taxon>Eukaryota</taxon>
        <taxon>Metazoa</taxon>
        <taxon>Ecdysozoa</taxon>
        <taxon>Arthropoda</taxon>
        <taxon>Chelicerata</taxon>
        <taxon>Arachnida</taxon>
        <taxon>Acari</taxon>
        <taxon>Acariformes</taxon>
        <taxon>Sarcoptiformes</taxon>
        <taxon>Oribatida</taxon>
        <taxon>Brachypylina</taxon>
        <taxon>Oppioidea</taxon>
        <taxon>Oppiidae</taxon>
        <taxon>Medioppia</taxon>
    </lineage>
</organism>
<dbReference type="Pfam" id="PF04389">
    <property type="entry name" value="Peptidase_M28"/>
    <property type="match status" value="1"/>
</dbReference>
<dbReference type="EC" id="2.3.2.5" evidence="3"/>
<reference evidence="7" key="1">
    <citation type="submission" date="2020-11" db="EMBL/GenBank/DDBJ databases">
        <authorList>
            <person name="Tran Van P."/>
        </authorList>
    </citation>
    <scope>NUCLEOTIDE SEQUENCE</scope>
</reference>
<name>A0A7R9Q442_9ACAR</name>
<comment type="catalytic activity">
    <reaction evidence="1">
        <text>N-terminal L-glutaminyl-[peptide] = N-terminal 5-oxo-L-prolyl-[peptide] + NH4(+)</text>
        <dbReference type="Rhea" id="RHEA:23652"/>
        <dbReference type="Rhea" id="RHEA-COMP:11736"/>
        <dbReference type="Rhea" id="RHEA-COMP:11846"/>
        <dbReference type="ChEBI" id="CHEBI:28938"/>
        <dbReference type="ChEBI" id="CHEBI:64722"/>
        <dbReference type="ChEBI" id="CHEBI:87215"/>
        <dbReference type="EC" id="2.3.2.5"/>
    </reaction>
</comment>
<feature type="domain" description="Peptidase M28" evidence="6">
    <location>
        <begin position="21"/>
        <end position="192"/>
    </location>
</feature>
<dbReference type="GO" id="GO:0016603">
    <property type="term" value="F:glutaminyl-peptide cyclotransferase activity"/>
    <property type="evidence" value="ECO:0007669"/>
    <property type="project" value="UniProtKB-EC"/>
</dbReference>
<dbReference type="EMBL" id="CAJPIZ010009920">
    <property type="protein sequence ID" value="CAG2112177.1"/>
    <property type="molecule type" value="Genomic_DNA"/>
</dbReference>
<sequence>MILHIVHTLDQPLKAHRLLSSSDTTLQLIFFDGEEAFVNWSEEDSLYGSRHLAHTWNRKKFLTTDEEISQCGHMSDMTSEIDRMEAMILLDLLGTKNPNFYSHFSDTHSLYSRIVRIEQKLNKLNLMESKTQYFHNTKSWFGGIEDDHIPFLNKGVPILHVIPTPFPDVWHKDTDNRQSLHHPTIHNLLKIFKLFVVQYLHLNVI</sequence>
<evidence type="ECO:0000313" key="8">
    <source>
        <dbReference type="Proteomes" id="UP000759131"/>
    </source>
</evidence>
<dbReference type="OrthoDB" id="3907302at2759"/>
<dbReference type="PANTHER" id="PTHR12283:SF6">
    <property type="entry name" value="GLUTAMINYL-PEPTIDE CYCLOTRANSFERASE-RELATED"/>
    <property type="match status" value="1"/>
</dbReference>
<keyword evidence="5" id="KW-0012">Acyltransferase</keyword>
<protein>
    <recommendedName>
        <fullName evidence="3">glutaminyl-peptide cyclotransferase</fullName>
        <ecNumber evidence="3">2.3.2.5</ecNumber>
    </recommendedName>
</protein>
<dbReference type="Proteomes" id="UP000759131">
    <property type="component" value="Unassembled WGS sequence"/>
</dbReference>
<dbReference type="EMBL" id="OC864495">
    <property type="protein sequence ID" value="CAD7631747.1"/>
    <property type="molecule type" value="Genomic_DNA"/>
</dbReference>
<gene>
    <name evidence="7" type="ORF">OSB1V03_LOCUS12156</name>
</gene>
<evidence type="ECO:0000256" key="1">
    <source>
        <dbReference type="ARBA" id="ARBA00000001"/>
    </source>
</evidence>
<evidence type="ECO:0000313" key="7">
    <source>
        <dbReference type="EMBL" id="CAD7631747.1"/>
    </source>
</evidence>
<evidence type="ECO:0000256" key="4">
    <source>
        <dbReference type="ARBA" id="ARBA00022679"/>
    </source>
</evidence>